<dbReference type="InterPro" id="IPR003675">
    <property type="entry name" value="Rce1/LyrA-like_dom"/>
</dbReference>
<evidence type="ECO:0000313" key="4">
    <source>
        <dbReference type="Proteomes" id="UP001237207"/>
    </source>
</evidence>
<feature type="transmembrane region" description="Helical" evidence="1">
    <location>
        <begin position="90"/>
        <end position="113"/>
    </location>
</feature>
<feature type="transmembrane region" description="Helical" evidence="1">
    <location>
        <begin position="125"/>
        <end position="144"/>
    </location>
</feature>
<reference evidence="3" key="1">
    <citation type="submission" date="2023-07" db="EMBL/GenBank/DDBJ databases">
        <title>Genomic Encyclopedia of Type Strains, Phase IV (KMG-IV): sequencing the most valuable type-strain genomes for metagenomic binning, comparative biology and taxonomic classification.</title>
        <authorList>
            <person name="Goeker M."/>
        </authorList>
    </citation>
    <scope>NUCLEOTIDE SEQUENCE</scope>
    <source>
        <strain evidence="3">DSM 23947</strain>
    </source>
</reference>
<feature type="transmembrane region" description="Helical" evidence="1">
    <location>
        <begin position="20"/>
        <end position="38"/>
    </location>
</feature>
<dbReference type="InterPro" id="IPR052710">
    <property type="entry name" value="CAAX_protease"/>
</dbReference>
<dbReference type="GO" id="GO:0080120">
    <property type="term" value="P:CAAX-box protein maturation"/>
    <property type="evidence" value="ECO:0007669"/>
    <property type="project" value="UniProtKB-ARBA"/>
</dbReference>
<comment type="caution">
    <text evidence="3">The sequence shown here is derived from an EMBL/GenBank/DDBJ whole genome shotgun (WGS) entry which is preliminary data.</text>
</comment>
<feature type="transmembrane region" description="Helical" evidence="1">
    <location>
        <begin position="156"/>
        <end position="173"/>
    </location>
</feature>
<protein>
    <submittedName>
        <fullName evidence="3">Membrane protease YdiL (CAAX protease family)</fullName>
    </submittedName>
</protein>
<dbReference type="PANTHER" id="PTHR36435:SF1">
    <property type="entry name" value="CAAX AMINO TERMINAL PROTEASE FAMILY PROTEIN"/>
    <property type="match status" value="1"/>
</dbReference>
<dbReference type="PANTHER" id="PTHR36435">
    <property type="entry name" value="SLR1288 PROTEIN"/>
    <property type="match status" value="1"/>
</dbReference>
<feature type="transmembrane region" description="Helical" evidence="1">
    <location>
        <begin position="179"/>
        <end position="199"/>
    </location>
</feature>
<accession>A0AAJ1WKK5</accession>
<keyword evidence="1" id="KW-0812">Transmembrane</keyword>
<sequence>METEINVKRESKGSHIKALFLYLFIFYLVWAFKELWLVKYIYLYDETTSALLMAIIKIFVWIVPTCLWIKYYLHINPINYLKMNVHVKRGLFWGVVLSLILGLRFAFEVYILHHQRFHFDLSLTSYLNVFLLSGITEEIVFRGFILQEIGKKMSFWKANLITAFLFLVIHYAVWMYDGIFFDVWSHLYVYLLGLIFGFVYKKTGSLWSVVLLHSFHNLLIMISF</sequence>
<dbReference type="Pfam" id="PF02517">
    <property type="entry name" value="Rce1-like"/>
    <property type="match status" value="1"/>
</dbReference>
<feature type="transmembrane region" description="Helical" evidence="1">
    <location>
        <begin position="50"/>
        <end position="69"/>
    </location>
</feature>
<dbReference type="GO" id="GO:0004175">
    <property type="term" value="F:endopeptidase activity"/>
    <property type="evidence" value="ECO:0007669"/>
    <property type="project" value="UniProtKB-ARBA"/>
</dbReference>
<evidence type="ECO:0000313" key="3">
    <source>
        <dbReference type="EMBL" id="MDQ0216703.1"/>
    </source>
</evidence>
<proteinExistence type="predicted"/>
<keyword evidence="1" id="KW-1133">Transmembrane helix</keyword>
<dbReference type="EMBL" id="JAUSUC010000068">
    <property type="protein sequence ID" value="MDQ0216703.1"/>
    <property type="molecule type" value="Genomic_DNA"/>
</dbReference>
<evidence type="ECO:0000256" key="1">
    <source>
        <dbReference type="SAM" id="Phobius"/>
    </source>
</evidence>
<dbReference type="GO" id="GO:0006508">
    <property type="term" value="P:proteolysis"/>
    <property type="evidence" value="ECO:0007669"/>
    <property type="project" value="UniProtKB-KW"/>
</dbReference>
<name>A0AAJ1WKK5_9BACI</name>
<feature type="domain" description="CAAX prenyl protease 2/Lysostaphin resistance protein A-like" evidence="2">
    <location>
        <begin position="123"/>
        <end position="219"/>
    </location>
</feature>
<keyword evidence="3" id="KW-0378">Hydrolase</keyword>
<dbReference type="AlphaFoldDB" id="A0AAJ1WKK5"/>
<dbReference type="Proteomes" id="UP001237207">
    <property type="component" value="Unassembled WGS sequence"/>
</dbReference>
<organism evidence="3 4">
    <name type="scientific">Oikeobacillus pervagus</name>
    <dbReference type="NCBI Taxonomy" id="1325931"/>
    <lineage>
        <taxon>Bacteria</taxon>
        <taxon>Bacillati</taxon>
        <taxon>Bacillota</taxon>
        <taxon>Bacilli</taxon>
        <taxon>Bacillales</taxon>
        <taxon>Bacillaceae</taxon>
        <taxon>Oikeobacillus</taxon>
    </lineage>
</organism>
<keyword evidence="3" id="KW-0645">Protease</keyword>
<dbReference type="RefSeq" id="WP_307258775.1">
    <property type="nucleotide sequence ID" value="NZ_JAUSUC010000068.1"/>
</dbReference>
<keyword evidence="1" id="KW-0472">Membrane</keyword>
<gene>
    <name evidence="3" type="ORF">J2S13_003187</name>
</gene>
<evidence type="ECO:0000259" key="2">
    <source>
        <dbReference type="Pfam" id="PF02517"/>
    </source>
</evidence>
<keyword evidence="4" id="KW-1185">Reference proteome</keyword>